<dbReference type="PIRSF" id="PIRSF038471">
    <property type="entry name" value="MreC"/>
    <property type="match status" value="1"/>
</dbReference>
<dbReference type="InterPro" id="IPR055342">
    <property type="entry name" value="MreC_beta-barrel_core"/>
</dbReference>
<protein>
    <recommendedName>
        <fullName evidence="2 5">Cell shape-determining protein MreC</fullName>
    </recommendedName>
    <alternativeName>
        <fullName evidence="4 5">Cell shape protein MreC</fullName>
    </alternativeName>
</protein>
<reference evidence="8 9" key="1">
    <citation type="submission" date="2022-12" db="EMBL/GenBank/DDBJ databases">
        <title>Dasania phycosphaerae sp. nov., isolated from particulate material of the south coast of Korea.</title>
        <authorList>
            <person name="Jiang Y."/>
        </authorList>
    </citation>
    <scope>NUCLEOTIDE SEQUENCE [LARGE SCALE GENOMIC DNA]</scope>
    <source>
        <strain evidence="8 9">GY-19</strain>
    </source>
</reference>
<proteinExistence type="inferred from homology"/>
<dbReference type="AlphaFoldDB" id="A0A9J6RH72"/>
<dbReference type="RefSeq" id="WP_258330196.1">
    <property type="nucleotide sequence ID" value="NZ_JAPTGG010000001.1"/>
</dbReference>
<dbReference type="NCBIfam" id="TIGR00219">
    <property type="entry name" value="mreC"/>
    <property type="match status" value="1"/>
</dbReference>
<evidence type="ECO:0000256" key="5">
    <source>
        <dbReference type="PIRNR" id="PIRNR038471"/>
    </source>
</evidence>
<dbReference type="EMBL" id="JAPTGG010000001">
    <property type="protein sequence ID" value="MCZ0864014.1"/>
    <property type="molecule type" value="Genomic_DNA"/>
</dbReference>
<feature type="coiled-coil region" evidence="6">
    <location>
        <begin position="70"/>
        <end position="107"/>
    </location>
</feature>
<evidence type="ECO:0000259" key="7">
    <source>
        <dbReference type="Pfam" id="PF04085"/>
    </source>
</evidence>
<dbReference type="InterPro" id="IPR042175">
    <property type="entry name" value="Cell/Rod_MreC_2"/>
</dbReference>
<name>A0A9J6RH72_9GAMM</name>
<comment type="caution">
    <text evidence="8">The sequence shown here is derived from an EMBL/GenBank/DDBJ whole genome shotgun (WGS) entry which is preliminary data.</text>
</comment>
<sequence>MKPLFVKGPSVGARLLLLSLLAFAFILAGQRYQWFKSLESSLSVISAPFYWVTDMPDRLELWVDENLVSRKTLRRDNRRLKAESLLLKAQVQKLASLEAENVRLRALLNSSALLDDTVLVAELIGVSSSPLHHEIIINKGQTDQLFVGQPVIDALGLMGQVIEVGPKQSRVMMITDASHAIPVQVNRNGVRSIAEGVGLLHELTLRHVSATTDIRVGDLLVSSGLGGRFPFGYPVATVTEVSIDPGQPFATVRAKPNAQLDRSRYVLLVFTRQGEQG</sequence>
<evidence type="ECO:0000256" key="2">
    <source>
        <dbReference type="ARBA" id="ARBA00013855"/>
    </source>
</evidence>
<dbReference type="Gene3D" id="2.40.10.340">
    <property type="entry name" value="Rod shape-determining protein MreC, domain 1"/>
    <property type="match status" value="1"/>
</dbReference>
<evidence type="ECO:0000256" key="1">
    <source>
        <dbReference type="ARBA" id="ARBA00009369"/>
    </source>
</evidence>
<evidence type="ECO:0000313" key="8">
    <source>
        <dbReference type="EMBL" id="MCZ0864014.1"/>
    </source>
</evidence>
<evidence type="ECO:0000313" key="9">
    <source>
        <dbReference type="Proteomes" id="UP001069090"/>
    </source>
</evidence>
<dbReference type="InterPro" id="IPR042177">
    <property type="entry name" value="Cell/Rod_1"/>
</dbReference>
<evidence type="ECO:0000256" key="4">
    <source>
        <dbReference type="ARBA" id="ARBA00032089"/>
    </source>
</evidence>
<organism evidence="8 9">
    <name type="scientific">Dasania phycosphaerae</name>
    <dbReference type="NCBI Taxonomy" id="2950436"/>
    <lineage>
        <taxon>Bacteria</taxon>
        <taxon>Pseudomonadati</taxon>
        <taxon>Pseudomonadota</taxon>
        <taxon>Gammaproteobacteria</taxon>
        <taxon>Cellvibrionales</taxon>
        <taxon>Spongiibacteraceae</taxon>
        <taxon>Dasania</taxon>
    </lineage>
</organism>
<accession>A0A9J6RH72</accession>
<keyword evidence="9" id="KW-1185">Reference proteome</keyword>
<dbReference type="PANTHER" id="PTHR34138:SF1">
    <property type="entry name" value="CELL SHAPE-DETERMINING PROTEIN MREC"/>
    <property type="match status" value="1"/>
</dbReference>
<dbReference type="Proteomes" id="UP001069090">
    <property type="component" value="Unassembled WGS sequence"/>
</dbReference>
<keyword evidence="3 5" id="KW-0133">Cell shape</keyword>
<dbReference type="GO" id="GO:0005886">
    <property type="term" value="C:plasma membrane"/>
    <property type="evidence" value="ECO:0007669"/>
    <property type="project" value="TreeGrafter"/>
</dbReference>
<evidence type="ECO:0000256" key="6">
    <source>
        <dbReference type="SAM" id="Coils"/>
    </source>
</evidence>
<comment type="function">
    <text evidence="5">Involved in formation and maintenance of cell shape.</text>
</comment>
<dbReference type="Pfam" id="PF04085">
    <property type="entry name" value="MreC"/>
    <property type="match status" value="1"/>
</dbReference>
<feature type="domain" description="Rod shape-determining protein MreC beta-barrel core" evidence="7">
    <location>
        <begin position="124"/>
        <end position="269"/>
    </location>
</feature>
<dbReference type="InterPro" id="IPR007221">
    <property type="entry name" value="MreC"/>
</dbReference>
<dbReference type="Gene3D" id="2.40.10.350">
    <property type="entry name" value="Rod shape-determining protein MreC, domain 2"/>
    <property type="match status" value="1"/>
</dbReference>
<evidence type="ECO:0000256" key="3">
    <source>
        <dbReference type="ARBA" id="ARBA00022960"/>
    </source>
</evidence>
<keyword evidence="6" id="KW-0175">Coiled coil</keyword>
<dbReference type="GO" id="GO:0008360">
    <property type="term" value="P:regulation of cell shape"/>
    <property type="evidence" value="ECO:0007669"/>
    <property type="project" value="UniProtKB-KW"/>
</dbReference>
<dbReference type="PANTHER" id="PTHR34138">
    <property type="entry name" value="CELL SHAPE-DETERMINING PROTEIN MREC"/>
    <property type="match status" value="1"/>
</dbReference>
<gene>
    <name evidence="8" type="primary">mreC</name>
    <name evidence="8" type="ORF">O0V09_02310</name>
</gene>
<comment type="similarity">
    <text evidence="1 5">Belongs to the MreC family.</text>
</comment>
<dbReference type="FunFam" id="2.40.10.350:FF:000002">
    <property type="entry name" value="Cell shape-determining protein MreC"/>
    <property type="match status" value="1"/>
</dbReference>